<organism evidence="1 2">
    <name type="scientific">Pseudomonas amygdali pv. mori</name>
    <dbReference type="NCBI Taxonomy" id="34065"/>
    <lineage>
        <taxon>Bacteria</taxon>
        <taxon>Pseudomonadati</taxon>
        <taxon>Pseudomonadota</taxon>
        <taxon>Gammaproteobacteria</taxon>
        <taxon>Pseudomonadales</taxon>
        <taxon>Pseudomonadaceae</taxon>
        <taxon>Pseudomonas</taxon>
        <taxon>Pseudomonas amygdali</taxon>
    </lineage>
</organism>
<evidence type="ECO:0000313" key="2">
    <source>
        <dbReference type="Proteomes" id="UP000276194"/>
    </source>
</evidence>
<dbReference type="Gene3D" id="3.30.460.90">
    <property type="match status" value="1"/>
</dbReference>
<dbReference type="EMBL" id="RBTD01000455">
    <property type="protein sequence ID" value="RMT12481.1"/>
    <property type="molecule type" value="Genomic_DNA"/>
</dbReference>
<dbReference type="AlphaFoldDB" id="A0A3M5INQ8"/>
<accession>A0A3M5INQ8</accession>
<gene>
    <name evidence="1" type="ORF">ALP52_00847</name>
</gene>
<sequence length="349" mass="40560">MNFVIQSMQRTLQKGRYMATTVITAFNEFLQNSVNLDPEDTKAARLDRDNLRTRIQGLETTVDYFPYLYTDADINYGSFSRRTKKRPLDDVDMFFCLMAQGATYNDYDPNNITLTLTDTSSRLYQYTKDDNRTISSIKILNKFKSSLTNIYHYRSAEINRRQEVVLLNLVNKDWSFDIVPCFLTVEQFGKNFYIIPNGSGDWKKADPRIDKNRTITINQQNNGNLLDVIRTVKFWNSRATMHTMGSYLLENIILNYYQHRTDCSQFVDMSLPAIFNHISSAVYQYVADPKGFQGDLNTLSFEQKVSISARASLDYQKAGEARRLETEKDHKGSINKWREIFGNEFPTYG</sequence>
<name>A0A3M5INQ8_PSEA0</name>
<proteinExistence type="predicted"/>
<evidence type="ECO:0008006" key="3">
    <source>
        <dbReference type="Google" id="ProtNLM"/>
    </source>
</evidence>
<dbReference type="Proteomes" id="UP000276194">
    <property type="component" value="Unassembled WGS sequence"/>
</dbReference>
<protein>
    <recommendedName>
        <fullName evidence="3">Nucleotidyltransferase</fullName>
    </recommendedName>
</protein>
<reference evidence="1 2" key="1">
    <citation type="submission" date="2018-08" db="EMBL/GenBank/DDBJ databases">
        <title>Recombination of ecologically and evolutionarily significant loci maintains genetic cohesion in the Pseudomonas syringae species complex.</title>
        <authorList>
            <person name="Dillon M."/>
            <person name="Thakur S."/>
            <person name="Almeida R.N.D."/>
            <person name="Weir B.S."/>
            <person name="Guttman D.S."/>
        </authorList>
    </citation>
    <scope>NUCLEOTIDE SEQUENCE [LARGE SCALE GENOMIC DNA]</scope>
    <source>
        <strain evidence="1 2">ICMP 6941</strain>
    </source>
</reference>
<evidence type="ECO:0000313" key="1">
    <source>
        <dbReference type="EMBL" id="RMT12481.1"/>
    </source>
</evidence>
<comment type="caution">
    <text evidence="1">The sequence shown here is derived from an EMBL/GenBank/DDBJ whole genome shotgun (WGS) entry which is preliminary data.</text>
</comment>